<dbReference type="GO" id="GO:0008081">
    <property type="term" value="F:phosphoric diester hydrolase activity"/>
    <property type="evidence" value="ECO:0007669"/>
    <property type="project" value="InterPro"/>
</dbReference>
<dbReference type="PANTHER" id="PTHR46211">
    <property type="entry name" value="GLYCEROPHOSPHORYL DIESTER PHOSPHODIESTERASE"/>
    <property type="match status" value="1"/>
</dbReference>
<evidence type="ECO:0000259" key="1">
    <source>
        <dbReference type="PROSITE" id="PS51704"/>
    </source>
</evidence>
<gene>
    <name evidence="2" type="ORF">EHSB41UT_03748</name>
</gene>
<name>A0A1X7ARC8_9GAMM</name>
<dbReference type="PROSITE" id="PS51704">
    <property type="entry name" value="GP_PDE"/>
    <property type="match status" value="1"/>
</dbReference>
<dbReference type="Gene3D" id="3.20.20.190">
    <property type="entry name" value="Phosphatidylinositol (PI) phosphodiesterase"/>
    <property type="match status" value="1"/>
</dbReference>
<evidence type="ECO:0000313" key="3">
    <source>
        <dbReference type="Proteomes" id="UP000196573"/>
    </source>
</evidence>
<dbReference type="InterPro" id="IPR030395">
    <property type="entry name" value="GP_PDE_dom"/>
</dbReference>
<dbReference type="EMBL" id="FWPT01000009">
    <property type="protein sequence ID" value="SMA49957.1"/>
    <property type="molecule type" value="Genomic_DNA"/>
</dbReference>
<dbReference type="RefSeq" id="WP_087112399.1">
    <property type="nucleotide sequence ID" value="NZ_CBCSCN010000011.1"/>
</dbReference>
<organism evidence="2 3">
    <name type="scientific">Parendozoicomonas haliclonae</name>
    <dbReference type="NCBI Taxonomy" id="1960125"/>
    <lineage>
        <taxon>Bacteria</taxon>
        <taxon>Pseudomonadati</taxon>
        <taxon>Pseudomonadota</taxon>
        <taxon>Gammaproteobacteria</taxon>
        <taxon>Oceanospirillales</taxon>
        <taxon>Endozoicomonadaceae</taxon>
        <taxon>Parendozoicomonas</taxon>
    </lineage>
</organism>
<dbReference type="SUPFAM" id="SSF51695">
    <property type="entry name" value="PLC-like phosphodiesterases"/>
    <property type="match status" value="1"/>
</dbReference>
<dbReference type="AlphaFoldDB" id="A0A1X7ARC8"/>
<accession>A0A1X7ARC8</accession>
<dbReference type="Pfam" id="PF03009">
    <property type="entry name" value="GDPD"/>
    <property type="match status" value="1"/>
</dbReference>
<proteinExistence type="predicted"/>
<feature type="domain" description="GP-PDE" evidence="1">
    <location>
        <begin position="82"/>
        <end position="379"/>
    </location>
</feature>
<dbReference type="InterPro" id="IPR017946">
    <property type="entry name" value="PLC-like_Pdiesterase_TIM-brl"/>
</dbReference>
<dbReference type="PANTHER" id="PTHR46211:SF1">
    <property type="entry name" value="GLYCEROPHOSPHODIESTER PHOSPHODIESTERASE, CYTOPLASMIC"/>
    <property type="match status" value="1"/>
</dbReference>
<evidence type="ECO:0000313" key="2">
    <source>
        <dbReference type="EMBL" id="SMA49957.1"/>
    </source>
</evidence>
<sequence>MPLLPTPLKYLLVFLIPFVLTACQSAPKKPPRIIPPELKHFPADVRSDVDGVVDLQLALADRDLYLSGFGDIKMLKPELCPIEVSAHRGDFRRPESSREAIIFATTNNYDSIEIDVMLLRDDTWVNFHDPHTGRAAVHVDGEGYQIERMDIDDFVGLRLRDKETGEIINARPITAYEAFSTFAQARQPHQKLNVEIKSDAERKDLAILDYMLKKIVGAGAYYYSASDIEILETLREIDHDVYLGLVQQAQPSSVDQLVNDLRRGTKNDAYYRYYQNRIENASEFGRRYYRNKKFKDYRNSAGLRAIAQKIGPNAGLHLDIRGYAERPYIKGMAHQRGIKVLTYTINGTDYHQSRLLRLPRKSLPDGVIVDTSPYRICQLLYPSAKPRHQYQPTTVAGKYVSELPQDADFDRFLSEMTGYYQEGYYINMKGDLRRVNQPAAPRQSRPVSNSAFQFPDIKDGEVNTEQSDAILIQLPGHGI</sequence>
<protein>
    <submittedName>
        <fullName evidence="2">Glycerophosphoryl diester phosphodiesterase family protein</fullName>
    </submittedName>
</protein>
<dbReference type="GO" id="GO:0006629">
    <property type="term" value="P:lipid metabolic process"/>
    <property type="evidence" value="ECO:0007669"/>
    <property type="project" value="InterPro"/>
</dbReference>
<dbReference type="Proteomes" id="UP000196573">
    <property type="component" value="Unassembled WGS sequence"/>
</dbReference>
<reference evidence="2 3" key="1">
    <citation type="submission" date="2017-03" db="EMBL/GenBank/DDBJ databases">
        <authorList>
            <person name="Afonso C.L."/>
            <person name="Miller P.J."/>
            <person name="Scott M.A."/>
            <person name="Spackman E."/>
            <person name="Goraichik I."/>
            <person name="Dimitrov K.M."/>
            <person name="Suarez D.L."/>
            <person name="Swayne D.E."/>
        </authorList>
    </citation>
    <scope>NUCLEOTIDE SEQUENCE [LARGE SCALE GENOMIC DNA]</scope>
    <source>
        <strain evidence="2">SB41UT1</strain>
    </source>
</reference>
<dbReference type="OrthoDB" id="8662332at2"/>
<keyword evidence="3" id="KW-1185">Reference proteome</keyword>